<dbReference type="InterPro" id="IPR023772">
    <property type="entry name" value="DNA-bd_HTH_TetR-type_CS"/>
</dbReference>
<keyword evidence="3 5" id="KW-0238">DNA-binding</keyword>
<keyword evidence="8" id="KW-1185">Reference proteome</keyword>
<keyword evidence="2" id="KW-0805">Transcription regulation</keyword>
<dbReference type="Pfam" id="PF00440">
    <property type="entry name" value="TetR_N"/>
    <property type="match status" value="1"/>
</dbReference>
<dbReference type="Pfam" id="PF13977">
    <property type="entry name" value="TetR_C_6"/>
    <property type="match status" value="1"/>
</dbReference>
<dbReference type="GO" id="GO:0000976">
    <property type="term" value="F:transcription cis-regulatory region binding"/>
    <property type="evidence" value="ECO:0007669"/>
    <property type="project" value="TreeGrafter"/>
</dbReference>
<name>A0A2T7GB68_9RHOB</name>
<organism evidence="7 8">
    <name type="scientific">Pelagivirga sediminicola</name>
    <dbReference type="NCBI Taxonomy" id="2170575"/>
    <lineage>
        <taxon>Bacteria</taxon>
        <taxon>Pseudomonadati</taxon>
        <taxon>Pseudomonadota</taxon>
        <taxon>Alphaproteobacteria</taxon>
        <taxon>Rhodobacterales</taxon>
        <taxon>Paracoccaceae</taxon>
        <taxon>Pelagivirga</taxon>
    </lineage>
</organism>
<dbReference type="Gene3D" id="1.10.357.10">
    <property type="entry name" value="Tetracycline Repressor, domain 2"/>
    <property type="match status" value="1"/>
</dbReference>
<evidence type="ECO:0000256" key="3">
    <source>
        <dbReference type="ARBA" id="ARBA00023125"/>
    </source>
</evidence>
<feature type="DNA-binding region" description="H-T-H motif" evidence="5">
    <location>
        <begin position="29"/>
        <end position="48"/>
    </location>
</feature>
<dbReference type="Proteomes" id="UP000244446">
    <property type="component" value="Unassembled WGS sequence"/>
</dbReference>
<dbReference type="RefSeq" id="WP_108690373.1">
    <property type="nucleotide sequence ID" value="NZ_QCYH01000001.1"/>
</dbReference>
<comment type="caution">
    <text evidence="7">The sequence shown here is derived from an EMBL/GenBank/DDBJ whole genome shotgun (WGS) entry which is preliminary data.</text>
</comment>
<evidence type="ECO:0000313" key="8">
    <source>
        <dbReference type="Proteomes" id="UP000244446"/>
    </source>
</evidence>
<keyword evidence="1" id="KW-0678">Repressor</keyword>
<evidence type="ECO:0000313" key="7">
    <source>
        <dbReference type="EMBL" id="PVA11628.1"/>
    </source>
</evidence>
<dbReference type="PANTHER" id="PTHR30055">
    <property type="entry name" value="HTH-TYPE TRANSCRIPTIONAL REGULATOR RUTR"/>
    <property type="match status" value="1"/>
</dbReference>
<dbReference type="PROSITE" id="PS50977">
    <property type="entry name" value="HTH_TETR_2"/>
    <property type="match status" value="1"/>
</dbReference>
<dbReference type="InterPro" id="IPR039538">
    <property type="entry name" value="BetI_C"/>
</dbReference>
<proteinExistence type="predicted"/>
<sequence>MKPRRSGNRQRLIDAALDAIAEAGFAGASVSEIIARAGLSRGMIHLHFNGKDALIAEAARHAGAQYYAALDRHLNAAGDSPAERIRAIVTGDLSAEVMSRRTVGIWYELRGAARTSPAIAAHSDTRGGRLEMVLTDAFAALEPNGSRQSAQDAMRGTIALLEGTWTDFMLHPEGYDVAAAERVIFRFLRALYPGAF</sequence>
<evidence type="ECO:0000256" key="4">
    <source>
        <dbReference type="ARBA" id="ARBA00023163"/>
    </source>
</evidence>
<dbReference type="InterPro" id="IPR009057">
    <property type="entry name" value="Homeodomain-like_sf"/>
</dbReference>
<accession>A0A2T7GB68</accession>
<dbReference type="PANTHER" id="PTHR30055:SF226">
    <property type="entry name" value="HTH-TYPE TRANSCRIPTIONAL REGULATOR PKSA"/>
    <property type="match status" value="1"/>
</dbReference>
<evidence type="ECO:0000256" key="1">
    <source>
        <dbReference type="ARBA" id="ARBA00022491"/>
    </source>
</evidence>
<protein>
    <submittedName>
        <fullName evidence="7">Transcriptional regulator</fullName>
    </submittedName>
</protein>
<dbReference type="OrthoDB" id="7336460at2"/>
<dbReference type="InterPro" id="IPR036271">
    <property type="entry name" value="Tet_transcr_reg_TetR-rel_C_sf"/>
</dbReference>
<dbReference type="SUPFAM" id="SSF46689">
    <property type="entry name" value="Homeodomain-like"/>
    <property type="match status" value="1"/>
</dbReference>
<dbReference type="PRINTS" id="PR00455">
    <property type="entry name" value="HTHTETR"/>
</dbReference>
<dbReference type="InterPro" id="IPR001647">
    <property type="entry name" value="HTH_TetR"/>
</dbReference>
<evidence type="ECO:0000256" key="2">
    <source>
        <dbReference type="ARBA" id="ARBA00023015"/>
    </source>
</evidence>
<dbReference type="PROSITE" id="PS01081">
    <property type="entry name" value="HTH_TETR_1"/>
    <property type="match status" value="1"/>
</dbReference>
<dbReference type="InterPro" id="IPR050109">
    <property type="entry name" value="HTH-type_TetR-like_transc_reg"/>
</dbReference>
<dbReference type="AlphaFoldDB" id="A0A2T7GB68"/>
<keyword evidence="4" id="KW-0804">Transcription</keyword>
<gene>
    <name evidence="7" type="ORF">DC366_01290</name>
</gene>
<dbReference type="EMBL" id="QCYH01000001">
    <property type="protein sequence ID" value="PVA11628.1"/>
    <property type="molecule type" value="Genomic_DNA"/>
</dbReference>
<evidence type="ECO:0000259" key="6">
    <source>
        <dbReference type="PROSITE" id="PS50977"/>
    </source>
</evidence>
<reference evidence="7 8" key="1">
    <citation type="submission" date="2018-04" db="EMBL/GenBank/DDBJ databases">
        <title>Pelagivirga bohaiensis gen. nov., sp. nov., a bacterium isolated from the Bohai Sea.</title>
        <authorList>
            <person name="Ji X."/>
        </authorList>
    </citation>
    <scope>NUCLEOTIDE SEQUENCE [LARGE SCALE GENOMIC DNA]</scope>
    <source>
        <strain evidence="7 8">BH-SD19</strain>
    </source>
</reference>
<dbReference type="GO" id="GO:0003700">
    <property type="term" value="F:DNA-binding transcription factor activity"/>
    <property type="evidence" value="ECO:0007669"/>
    <property type="project" value="TreeGrafter"/>
</dbReference>
<evidence type="ECO:0000256" key="5">
    <source>
        <dbReference type="PROSITE-ProRule" id="PRU00335"/>
    </source>
</evidence>
<feature type="domain" description="HTH tetR-type" evidence="6">
    <location>
        <begin position="6"/>
        <end position="66"/>
    </location>
</feature>
<dbReference type="SUPFAM" id="SSF48498">
    <property type="entry name" value="Tetracyclin repressor-like, C-terminal domain"/>
    <property type="match status" value="1"/>
</dbReference>